<keyword evidence="2" id="KW-1185">Reference proteome</keyword>
<dbReference type="OrthoDB" id="1263472at2"/>
<protein>
    <submittedName>
        <fullName evidence="1">Uncharacterized protein</fullName>
    </submittedName>
</protein>
<proteinExistence type="predicted"/>
<comment type="caution">
    <text evidence="1">The sequence shown here is derived from an EMBL/GenBank/DDBJ whole genome shotgun (WGS) entry which is preliminary data.</text>
</comment>
<organism evidence="1 2">
    <name type="scientific">Flaviaesturariibacter flavus</name>
    <dbReference type="NCBI Taxonomy" id="2502780"/>
    <lineage>
        <taxon>Bacteria</taxon>
        <taxon>Pseudomonadati</taxon>
        <taxon>Bacteroidota</taxon>
        <taxon>Chitinophagia</taxon>
        <taxon>Chitinophagales</taxon>
        <taxon>Chitinophagaceae</taxon>
        <taxon>Flaviaestuariibacter</taxon>
    </lineage>
</organism>
<gene>
    <name evidence="1" type="ORF">EPD60_03895</name>
</gene>
<evidence type="ECO:0000313" key="1">
    <source>
        <dbReference type="EMBL" id="TCJ18651.1"/>
    </source>
</evidence>
<sequence length="106" mass="11794">MNRYLLAGALLTAMLASCSDENEDLTHEVNHNGSVESSIQVSNLDAGHRLLTTRHKVWVGGSVYRTIEYTDTLPSLGLEHTVAENEEGDEKNVTVDKDYEIYITVK</sequence>
<dbReference type="PROSITE" id="PS51257">
    <property type="entry name" value="PROKAR_LIPOPROTEIN"/>
    <property type="match status" value="1"/>
</dbReference>
<dbReference type="RefSeq" id="WP_131447047.1">
    <property type="nucleotide sequence ID" value="NZ_SJZI01000004.1"/>
</dbReference>
<dbReference type="EMBL" id="SJZI01000004">
    <property type="protein sequence ID" value="TCJ18651.1"/>
    <property type="molecule type" value="Genomic_DNA"/>
</dbReference>
<dbReference type="AlphaFoldDB" id="A0A4R1BME3"/>
<accession>A0A4R1BME3</accession>
<reference evidence="1 2" key="1">
    <citation type="submission" date="2019-03" db="EMBL/GenBank/DDBJ databases">
        <authorList>
            <person name="Kim M.K.M."/>
        </authorList>
    </citation>
    <scope>NUCLEOTIDE SEQUENCE [LARGE SCALE GENOMIC DNA]</scope>
    <source>
        <strain evidence="1 2">17J68-12</strain>
    </source>
</reference>
<evidence type="ECO:0000313" key="2">
    <source>
        <dbReference type="Proteomes" id="UP000295334"/>
    </source>
</evidence>
<name>A0A4R1BME3_9BACT</name>
<dbReference type="Proteomes" id="UP000295334">
    <property type="component" value="Unassembled WGS sequence"/>
</dbReference>